<dbReference type="Gene3D" id="3.40.50.720">
    <property type="entry name" value="NAD(P)-binding Rossmann-like Domain"/>
    <property type="match status" value="1"/>
</dbReference>
<accession>A0A4R1FQL8</accession>
<keyword evidence="3" id="KW-1185">Reference proteome</keyword>
<dbReference type="STRING" id="1210063.GCA_001612665_00111"/>
<dbReference type="InterPro" id="IPR036291">
    <property type="entry name" value="NAD(P)-bd_dom_sf"/>
</dbReference>
<organism evidence="2 3">
    <name type="scientific">Nocardia alba</name>
    <dbReference type="NCBI Taxonomy" id="225051"/>
    <lineage>
        <taxon>Bacteria</taxon>
        <taxon>Bacillati</taxon>
        <taxon>Actinomycetota</taxon>
        <taxon>Actinomycetes</taxon>
        <taxon>Mycobacteriales</taxon>
        <taxon>Nocardiaceae</taxon>
        <taxon>Nocardia</taxon>
    </lineage>
</organism>
<dbReference type="PANTHER" id="PTHR43781:SF1">
    <property type="entry name" value="SACCHAROPINE DEHYDROGENASE"/>
    <property type="match status" value="1"/>
</dbReference>
<name>A0A4R1FQL8_9NOCA</name>
<dbReference type="Pfam" id="PF03435">
    <property type="entry name" value="Sacchrp_dh_NADP"/>
    <property type="match status" value="1"/>
</dbReference>
<dbReference type="Proteomes" id="UP000294856">
    <property type="component" value="Unassembled WGS sequence"/>
</dbReference>
<dbReference type="RefSeq" id="WP_067444581.1">
    <property type="nucleotide sequence ID" value="NZ_SMFR01000002.1"/>
</dbReference>
<evidence type="ECO:0000259" key="1">
    <source>
        <dbReference type="Pfam" id="PF03435"/>
    </source>
</evidence>
<protein>
    <submittedName>
        <fullName evidence="2">Saccharopine dehydrogenase-like protein</fullName>
    </submittedName>
</protein>
<dbReference type="SUPFAM" id="SSF51735">
    <property type="entry name" value="NAD(P)-binding Rossmann-fold domains"/>
    <property type="match status" value="1"/>
</dbReference>
<reference evidence="2 3" key="1">
    <citation type="submission" date="2019-03" db="EMBL/GenBank/DDBJ databases">
        <title>Genomic Encyclopedia of Type Strains, Phase IV (KMG-IV): sequencing the most valuable type-strain genomes for metagenomic binning, comparative biology and taxonomic classification.</title>
        <authorList>
            <person name="Goeker M."/>
        </authorList>
    </citation>
    <scope>NUCLEOTIDE SEQUENCE [LARGE SCALE GENOMIC DNA]</scope>
    <source>
        <strain evidence="2 3">DSM 44684</strain>
    </source>
</reference>
<dbReference type="OrthoDB" id="4420885at2"/>
<dbReference type="AlphaFoldDB" id="A0A4R1FQL8"/>
<gene>
    <name evidence="2" type="ORF">DFR71_2450</name>
</gene>
<feature type="domain" description="Saccharopine dehydrogenase NADP binding" evidence="1">
    <location>
        <begin position="9"/>
        <end position="129"/>
    </location>
</feature>
<evidence type="ECO:0000313" key="2">
    <source>
        <dbReference type="EMBL" id="TCJ96420.1"/>
    </source>
</evidence>
<dbReference type="InterPro" id="IPR005097">
    <property type="entry name" value="Sacchrp_dh_NADP-bd"/>
</dbReference>
<sequence length="374" mass="39919">MSSHRAHEVAVFGATGYTGKQIVRELLAAGRDVVCVGRDRATLEALTATFGQPVPIEIVDLTDRPRLEAICAMVTTVVNAAGSFAETCEPIARAAITTRTHYLDISGEQSPIRFVFDELHDLAVSAGIAVIPSAAFYAALADMLVPITAAGLDRIDTVDIAYDITDWTPSGAAYNNFLRGIGQPVVQFDHGFIDVATPAYYTADFGRTRGAQRVFTYPAPEVLTLPRHQNIDRIRTSMTTSTFRTPVPDRLVPTVTRAIGKGLRGPAAPLVKKVLEATTGSSHDRIDNDPTRFRIAVTLRADTIVRTATLAAAGIFDITAPIAARIAEVTLHDSFEAAGALAPAQVVDPKTFLAGLTEHGLSYHLGTATGDLAQ</sequence>
<dbReference type="PANTHER" id="PTHR43781">
    <property type="entry name" value="SACCHAROPINE DEHYDROGENASE"/>
    <property type="match status" value="1"/>
</dbReference>
<evidence type="ECO:0000313" key="3">
    <source>
        <dbReference type="Proteomes" id="UP000294856"/>
    </source>
</evidence>
<proteinExistence type="predicted"/>
<dbReference type="EMBL" id="SMFR01000002">
    <property type="protein sequence ID" value="TCJ96420.1"/>
    <property type="molecule type" value="Genomic_DNA"/>
</dbReference>
<comment type="caution">
    <text evidence="2">The sequence shown here is derived from an EMBL/GenBank/DDBJ whole genome shotgun (WGS) entry which is preliminary data.</text>
</comment>